<feature type="domain" description="Phage shock protein PspC N-terminal" evidence="7">
    <location>
        <begin position="5"/>
        <end position="59"/>
    </location>
</feature>
<feature type="transmembrane region" description="Helical" evidence="5">
    <location>
        <begin position="250"/>
        <end position="272"/>
    </location>
</feature>
<feature type="transmembrane region" description="Helical" evidence="5">
    <location>
        <begin position="163"/>
        <end position="181"/>
    </location>
</feature>
<reference evidence="8 9" key="1">
    <citation type="submission" date="2018-10" db="EMBL/GenBank/DDBJ databases">
        <authorList>
            <person name="Li J."/>
        </authorList>
    </citation>
    <scope>NUCLEOTIDE SEQUENCE [LARGE SCALE GENOMIC DNA]</scope>
    <source>
        <strain evidence="8 9">IF 016277</strain>
    </source>
</reference>
<keyword evidence="5" id="KW-1133">Transmembrane helix</keyword>
<keyword evidence="8" id="KW-0067">ATP-binding</keyword>
<feature type="transmembrane region" description="Helical" evidence="5">
    <location>
        <begin position="29"/>
        <end position="56"/>
    </location>
</feature>
<dbReference type="Proteomes" id="UP000272503">
    <property type="component" value="Unassembled WGS sequence"/>
</dbReference>
<evidence type="ECO:0000256" key="2">
    <source>
        <dbReference type="ARBA" id="ARBA00022777"/>
    </source>
</evidence>
<dbReference type="InterPro" id="IPR036890">
    <property type="entry name" value="HATPase_C_sf"/>
</dbReference>
<feature type="domain" description="Histidine kinase/HSP90-like ATPase" evidence="6">
    <location>
        <begin position="381"/>
        <end position="467"/>
    </location>
</feature>
<dbReference type="Pfam" id="PF04024">
    <property type="entry name" value="PspC"/>
    <property type="match status" value="1"/>
</dbReference>
<keyword evidence="5" id="KW-0472">Membrane</keyword>
<dbReference type="InterPro" id="IPR007168">
    <property type="entry name" value="Phageshock_PspC_N"/>
</dbReference>
<proteinExistence type="predicted"/>
<dbReference type="GO" id="GO:0016301">
    <property type="term" value="F:kinase activity"/>
    <property type="evidence" value="ECO:0007669"/>
    <property type="project" value="UniProtKB-KW"/>
</dbReference>
<keyword evidence="2" id="KW-0418">Kinase</keyword>
<name>A0A3L7A3X4_9MICO</name>
<keyword evidence="3" id="KW-0902">Two-component regulatory system</keyword>
<gene>
    <name evidence="8" type="ORF">D9V32_12000</name>
</gene>
<sequence length="474" mass="50462">MRLPLVRTRSRAIAGVCAGLARHLNLPTAWVRLGIIILTLFGGAGAILYAWLWLFVPSEDDVERANVRDFNPRNVAENFARNVAPWLRTRPTDGSGIARPGAAQTGAAQTGAARPAAARPAPRGAVPTPGTPAPGAPGQRPEPGNENSHGRPWRQWRMGLPEIAVGVVLLGIATAILLEMIGVKINWQLWLPAVAIATGVGLTWLQLDSSGPGRDGRASSGALRLIAGIALVVIGILILVTGAIDQELIGQTLLATFAILIGLAVVLAPWVVKYWRELGAERAARARESERADIAAHLHDSVLQTLALIQNRADSAADVRRLARAQERELRAWISSDQPDPGGTAAERLRGIAAEIEDGYGRTIEIVTVGDTAHSDTLEPLLAATREALQNAAKHATGTISVYLEVGRGACEVFVRDRGTGFDPEQIPADRHGVRDSILGRMTRHGGTASLRNTGHGTEVALRMPLPDTAKDNT</sequence>
<dbReference type="Gene3D" id="3.30.565.10">
    <property type="entry name" value="Histidine kinase-like ATPase, C-terminal domain"/>
    <property type="match status" value="1"/>
</dbReference>
<keyword evidence="5" id="KW-0812">Transmembrane</keyword>
<dbReference type="PANTHER" id="PTHR24421:SF61">
    <property type="entry name" value="OXYGEN SENSOR HISTIDINE KINASE NREB"/>
    <property type="match status" value="1"/>
</dbReference>
<dbReference type="InterPro" id="IPR050482">
    <property type="entry name" value="Sensor_HK_TwoCompSys"/>
</dbReference>
<dbReference type="EMBL" id="RCUX01000009">
    <property type="protein sequence ID" value="RLP74755.1"/>
    <property type="molecule type" value="Genomic_DNA"/>
</dbReference>
<dbReference type="Pfam" id="PF02518">
    <property type="entry name" value="HATPase_c"/>
    <property type="match status" value="1"/>
</dbReference>
<feature type="compositionally biased region" description="Low complexity" evidence="4">
    <location>
        <begin position="98"/>
        <end position="128"/>
    </location>
</feature>
<protein>
    <submittedName>
        <fullName evidence="8">ATP-binding protein</fullName>
    </submittedName>
</protein>
<keyword evidence="1" id="KW-0808">Transferase</keyword>
<keyword evidence="8" id="KW-0547">Nucleotide-binding</keyword>
<feature type="transmembrane region" description="Helical" evidence="5">
    <location>
        <begin position="187"/>
        <end position="205"/>
    </location>
</feature>
<feature type="transmembrane region" description="Helical" evidence="5">
    <location>
        <begin position="225"/>
        <end position="244"/>
    </location>
</feature>
<accession>A0A3L7A3X4</accession>
<dbReference type="AlphaFoldDB" id="A0A3L7A3X4"/>
<evidence type="ECO:0000313" key="9">
    <source>
        <dbReference type="Proteomes" id="UP000272503"/>
    </source>
</evidence>
<dbReference type="GO" id="GO:0000160">
    <property type="term" value="P:phosphorelay signal transduction system"/>
    <property type="evidence" value="ECO:0007669"/>
    <property type="project" value="UniProtKB-KW"/>
</dbReference>
<evidence type="ECO:0000313" key="8">
    <source>
        <dbReference type="EMBL" id="RLP74755.1"/>
    </source>
</evidence>
<dbReference type="SUPFAM" id="SSF55874">
    <property type="entry name" value="ATPase domain of HSP90 chaperone/DNA topoisomerase II/histidine kinase"/>
    <property type="match status" value="1"/>
</dbReference>
<dbReference type="InterPro" id="IPR003594">
    <property type="entry name" value="HATPase_dom"/>
</dbReference>
<dbReference type="RefSeq" id="WP_121649155.1">
    <property type="nucleotide sequence ID" value="NZ_RCUX01000009.1"/>
</dbReference>
<dbReference type="GO" id="GO:0005524">
    <property type="term" value="F:ATP binding"/>
    <property type="evidence" value="ECO:0007669"/>
    <property type="project" value="UniProtKB-KW"/>
</dbReference>
<evidence type="ECO:0000259" key="7">
    <source>
        <dbReference type="Pfam" id="PF04024"/>
    </source>
</evidence>
<organism evidence="8 9">
    <name type="scientific">Mycetocola tolaasinivorans</name>
    <dbReference type="NCBI Taxonomy" id="76635"/>
    <lineage>
        <taxon>Bacteria</taxon>
        <taxon>Bacillati</taxon>
        <taxon>Actinomycetota</taxon>
        <taxon>Actinomycetes</taxon>
        <taxon>Micrococcales</taxon>
        <taxon>Microbacteriaceae</taxon>
        <taxon>Mycetocola</taxon>
    </lineage>
</organism>
<keyword evidence="9" id="KW-1185">Reference proteome</keyword>
<dbReference type="OrthoDB" id="3534856at2"/>
<dbReference type="PANTHER" id="PTHR24421">
    <property type="entry name" value="NITRATE/NITRITE SENSOR PROTEIN NARX-RELATED"/>
    <property type="match status" value="1"/>
</dbReference>
<evidence type="ECO:0000256" key="3">
    <source>
        <dbReference type="ARBA" id="ARBA00023012"/>
    </source>
</evidence>
<comment type="caution">
    <text evidence="8">The sequence shown here is derived from an EMBL/GenBank/DDBJ whole genome shotgun (WGS) entry which is preliminary data.</text>
</comment>
<feature type="region of interest" description="Disordered" evidence="4">
    <location>
        <begin position="90"/>
        <end position="153"/>
    </location>
</feature>
<evidence type="ECO:0000259" key="6">
    <source>
        <dbReference type="Pfam" id="PF02518"/>
    </source>
</evidence>
<evidence type="ECO:0000256" key="5">
    <source>
        <dbReference type="SAM" id="Phobius"/>
    </source>
</evidence>
<evidence type="ECO:0000256" key="4">
    <source>
        <dbReference type="SAM" id="MobiDB-lite"/>
    </source>
</evidence>
<evidence type="ECO:0000256" key="1">
    <source>
        <dbReference type="ARBA" id="ARBA00022679"/>
    </source>
</evidence>